<sequence length="172" mass="18507">MLSSLKCWQFASISREYKRYGVPTNPAASPRIPAGLAVELLAVETRPADCYVILLVESQLLKGLTLLKGIVVAASRVIYSKKVLETFKTARAMLINAGQANAATWSEDPFKGVKLSKEDMQTSFASDTTNKGSFRSVSSGKASSVVDNVEPIDIKGQEETGISKTVKACVFA</sequence>
<proteinExistence type="predicted"/>
<reference evidence="1 2" key="1">
    <citation type="submission" date="2020-02" db="EMBL/GenBank/DDBJ databases">
        <authorList>
            <person name="Ma Q."/>
            <person name="Huang Y."/>
            <person name="Song X."/>
            <person name="Pei D."/>
        </authorList>
    </citation>
    <scope>NUCLEOTIDE SEQUENCE [LARGE SCALE GENOMIC DNA]</scope>
    <source>
        <strain evidence="1">Sxm20200214</strain>
        <tissue evidence="1">Leaf</tissue>
    </source>
</reference>
<dbReference type="Proteomes" id="UP000886595">
    <property type="component" value="Unassembled WGS sequence"/>
</dbReference>
<dbReference type="AlphaFoldDB" id="A0A8X7S467"/>
<dbReference type="EMBL" id="JAAMPC010000008">
    <property type="protein sequence ID" value="KAG2298938.1"/>
    <property type="molecule type" value="Genomic_DNA"/>
</dbReference>
<gene>
    <name evidence="1" type="ORF">Bca52824_035410</name>
</gene>
<name>A0A8X7S467_BRACI</name>
<evidence type="ECO:0000313" key="2">
    <source>
        <dbReference type="Proteomes" id="UP000886595"/>
    </source>
</evidence>
<organism evidence="1 2">
    <name type="scientific">Brassica carinata</name>
    <name type="common">Ethiopian mustard</name>
    <name type="synonym">Abyssinian cabbage</name>
    <dbReference type="NCBI Taxonomy" id="52824"/>
    <lineage>
        <taxon>Eukaryota</taxon>
        <taxon>Viridiplantae</taxon>
        <taxon>Streptophyta</taxon>
        <taxon>Embryophyta</taxon>
        <taxon>Tracheophyta</taxon>
        <taxon>Spermatophyta</taxon>
        <taxon>Magnoliopsida</taxon>
        <taxon>eudicotyledons</taxon>
        <taxon>Gunneridae</taxon>
        <taxon>Pentapetalae</taxon>
        <taxon>rosids</taxon>
        <taxon>malvids</taxon>
        <taxon>Brassicales</taxon>
        <taxon>Brassicaceae</taxon>
        <taxon>Brassiceae</taxon>
        <taxon>Brassica</taxon>
    </lineage>
</organism>
<comment type="caution">
    <text evidence="1">The sequence shown here is derived from an EMBL/GenBank/DDBJ whole genome shotgun (WGS) entry which is preliminary data.</text>
</comment>
<keyword evidence="2" id="KW-1185">Reference proteome</keyword>
<accession>A0A8X7S467</accession>
<evidence type="ECO:0000313" key="1">
    <source>
        <dbReference type="EMBL" id="KAG2298938.1"/>
    </source>
</evidence>
<protein>
    <submittedName>
        <fullName evidence="1">Uncharacterized protein</fullName>
    </submittedName>
</protein>